<dbReference type="EMBL" id="JBJUIK010000017">
    <property type="protein sequence ID" value="KAL3498359.1"/>
    <property type="molecule type" value="Genomic_DNA"/>
</dbReference>
<sequence length="349" mass="39690">MLEGTELIKEEAGEKIGVWMKVHIGKKNLIKNSNWKGSAATKVAALVEIKHSKRSVQKNHRKDLEIEPFSEVNRGNFNLFPQHDNRLLELTPISRMPPTHPSTLTGKNTSRRESSLARNPQLLFLLEQGFPLESSLHNGDGSFLGSSISEEDELHEERQRKELKIICRFFHSLERDGDDQQEVRGHRRNECGYRYNSRIQRGFNPYYSLKSVRARSQGLPCGVFAKTLRILKNYSSLKERIIIVVETRISGGAAANMCAILPFNKSIIIDPNGFKGGLWILWNSQEVQIDLINKTSQSIHALIKVTSNSQPWLISAIYASSNLELRKSLWEDLALLQILIALVFCGRLY</sequence>
<protein>
    <submittedName>
        <fullName evidence="2">Uncharacterized protein</fullName>
    </submittedName>
</protein>
<evidence type="ECO:0000313" key="2">
    <source>
        <dbReference type="EMBL" id="KAL3498359.1"/>
    </source>
</evidence>
<accession>A0ABD2XSY4</accession>
<gene>
    <name evidence="2" type="ORF">ACH5RR_041091</name>
</gene>
<evidence type="ECO:0000313" key="3">
    <source>
        <dbReference type="Proteomes" id="UP001630127"/>
    </source>
</evidence>
<dbReference type="AlphaFoldDB" id="A0ABD2XSY4"/>
<feature type="region of interest" description="Disordered" evidence="1">
    <location>
        <begin position="92"/>
        <end position="113"/>
    </location>
</feature>
<name>A0ABD2XSY4_9GENT</name>
<evidence type="ECO:0000256" key="1">
    <source>
        <dbReference type="SAM" id="MobiDB-lite"/>
    </source>
</evidence>
<reference evidence="2 3" key="1">
    <citation type="submission" date="2024-11" db="EMBL/GenBank/DDBJ databases">
        <title>A near-complete genome assembly of Cinchona calisaya.</title>
        <authorList>
            <person name="Lian D.C."/>
            <person name="Zhao X.W."/>
            <person name="Wei L."/>
        </authorList>
    </citation>
    <scope>NUCLEOTIDE SEQUENCE [LARGE SCALE GENOMIC DNA]</scope>
    <source>
        <tissue evidence="2">Nenye</tissue>
    </source>
</reference>
<dbReference type="PANTHER" id="PTHR35218">
    <property type="entry name" value="RNASE H DOMAIN-CONTAINING PROTEIN"/>
    <property type="match status" value="1"/>
</dbReference>
<comment type="caution">
    <text evidence="2">The sequence shown here is derived from an EMBL/GenBank/DDBJ whole genome shotgun (WGS) entry which is preliminary data.</text>
</comment>
<dbReference type="Proteomes" id="UP001630127">
    <property type="component" value="Unassembled WGS sequence"/>
</dbReference>
<proteinExistence type="predicted"/>
<dbReference type="PANTHER" id="PTHR35218:SF9">
    <property type="entry name" value="ENDONUCLEASE_EXONUCLEASE_PHOSPHATASE DOMAIN-CONTAINING PROTEIN"/>
    <property type="match status" value="1"/>
</dbReference>
<organism evidence="2 3">
    <name type="scientific">Cinchona calisaya</name>
    <dbReference type="NCBI Taxonomy" id="153742"/>
    <lineage>
        <taxon>Eukaryota</taxon>
        <taxon>Viridiplantae</taxon>
        <taxon>Streptophyta</taxon>
        <taxon>Embryophyta</taxon>
        <taxon>Tracheophyta</taxon>
        <taxon>Spermatophyta</taxon>
        <taxon>Magnoliopsida</taxon>
        <taxon>eudicotyledons</taxon>
        <taxon>Gunneridae</taxon>
        <taxon>Pentapetalae</taxon>
        <taxon>asterids</taxon>
        <taxon>lamiids</taxon>
        <taxon>Gentianales</taxon>
        <taxon>Rubiaceae</taxon>
        <taxon>Cinchonoideae</taxon>
        <taxon>Cinchoneae</taxon>
        <taxon>Cinchona</taxon>
    </lineage>
</organism>
<keyword evidence="3" id="KW-1185">Reference proteome</keyword>